<feature type="domain" description="Chitin-binding type-2" evidence="4">
    <location>
        <begin position="505"/>
        <end position="565"/>
    </location>
</feature>
<dbReference type="GO" id="GO:0008061">
    <property type="term" value="F:chitin binding"/>
    <property type="evidence" value="ECO:0007669"/>
    <property type="project" value="UniProtKB-KW"/>
</dbReference>
<dbReference type="SMART" id="SM00494">
    <property type="entry name" value="ChtBD2"/>
    <property type="match status" value="8"/>
</dbReference>
<evidence type="ECO:0000259" key="4">
    <source>
        <dbReference type="PROSITE" id="PS50940"/>
    </source>
</evidence>
<organism evidence="5 6">
    <name type="scientific">Parnassius apollo</name>
    <name type="common">Apollo butterfly</name>
    <name type="synonym">Papilio apollo</name>
    <dbReference type="NCBI Taxonomy" id="110799"/>
    <lineage>
        <taxon>Eukaryota</taxon>
        <taxon>Metazoa</taxon>
        <taxon>Ecdysozoa</taxon>
        <taxon>Arthropoda</taxon>
        <taxon>Hexapoda</taxon>
        <taxon>Insecta</taxon>
        <taxon>Pterygota</taxon>
        <taxon>Neoptera</taxon>
        <taxon>Endopterygota</taxon>
        <taxon>Lepidoptera</taxon>
        <taxon>Glossata</taxon>
        <taxon>Ditrysia</taxon>
        <taxon>Papilionoidea</taxon>
        <taxon>Papilionidae</taxon>
        <taxon>Parnassiinae</taxon>
        <taxon>Parnassini</taxon>
        <taxon>Parnassius</taxon>
        <taxon>Parnassius</taxon>
    </lineage>
</organism>
<comment type="caution">
    <text evidence="5">The sequence shown here is derived from an EMBL/GenBank/DDBJ whole genome shotgun (WGS) entry which is preliminary data.</text>
</comment>
<keyword evidence="2" id="KW-1015">Disulfide bond</keyword>
<feature type="domain" description="Chitin-binding type-2" evidence="4">
    <location>
        <begin position="27"/>
        <end position="86"/>
    </location>
</feature>
<feature type="domain" description="Chitin-binding type-2" evidence="4">
    <location>
        <begin position="364"/>
        <end position="418"/>
    </location>
</feature>
<proteinExistence type="predicted"/>
<evidence type="ECO:0000256" key="2">
    <source>
        <dbReference type="ARBA" id="ARBA00023157"/>
    </source>
</evidence>
<dbReference type="GO" id="GO:0005576">
    <property type="term" value="C:extracellular region"/>
    <property type="evidence" value="ECO:0007669"/>
    <property type="project" value="InterPro"/>
</dbReference>
<feature type="domain" description="Chitin-binding type-2" evidence="4">
    <location>
        <begin position="436"/>
        <end position="495"/>
    </location>
</feature>
<dbReference type="Pfam" id="PF01607">
    <property type="entry name" value="CBM_14"/>
    <property type="match status" value="5"/>
</dbReference>
<name>A0A8S3XUZ9_PARAO</name>
<dbReference type="PANTHER" id="PTHR23301">
    <property type="entry name" value="CHITIN BINDING PERITROPHIN-A"/>
    <property type="match status" value="1"/>
</dbReference>
<feature type="domain" description="Chitin-binding type-2" evidence="4">
    <location>
        <begin position="299"/>
        <end position="359"/>
    </location>
</feature>
<protein>
    <submittedName>
        <fullName evidence="5">(apollo) hypothetical protein</fullName>
    </submittedName>
</protein>
<gene>
    <name evidence="5" type="ORF">PAPOLLO_LOCUS22363</name>
</gene>
<evidence type="ECO:0000313" key="5">
    <source>
        <dbReference type="EMBL" id="CAG5042140.1"/>
    </source>
</evidence>
<dbReference type="EMBL" id="CAJQZP010001367">
    <property type="protein sequence ID" value="CAG5042140.1"/>
    <property type="molecule type" value="Genomic_DNA"/>
</dbReference>
<dbReference type="PROSITE" id="PS50940">
    <property type="entry name" value="CHIT_BIND_II"/>
    <property type="match status" value="8"/>
</dbReference>
<dbReference type="Proteomes" id="UP000691718">
    <property type="component" value="Unassembled WGS sequence"/>
</dbReference>
<feature type="domain" description="Chitin-binding type-2" evidence="4">
    <location>
        <begin position="230"/>
        <end position="289"/>
    </location>
</feature>
<feature type="signal peptide" evidence="3">
    <location>
        <begin position="1"/>
        <end position="17"/>
    </location>
</feature>
<keyword evidence="6" id="KW-1185">Reference proteome</keyword>
<dbReference type="PANTHER" id="PTHR23301:SF0">
    <property type="entry name" value="CHITIN-BINDING TYPE-2 DOMAIN-CONTAINING PROTEIN-RELATED"/>
    <property type="match status" value="1"/>
</dbReference>
<evidence type="ECO:0000256" key="3">
    <source>
        <dbReference type="SAM" id="SignalP"/>
    </source>
</evidence>
<keyword evidence="1" id="KW-0147">Chitin-binding</keyword>
<feature type="domain" description="Chitin-binding type-2" evidence="4">
    <location>
        <begin position="96"/>
        <end position="156"/>
    </location>
</feature>
<dbReference type="OrthoDB" id="6020543at2759"/>
<reference evidence="5" key="1">
    <citation type="submission" date="2021-04" db="EMBL/GenBank/DDBJ databases">
        <authorList>
            <person name="Tunstrom K."/>
        </authorList>
    </citation>
    <scope>NUCLEOTIDE SEQUENCE</scope>
</reference>
<dbReference type="AlphaFoldDB" id="A0A8S3XUZ9"/>
<feature type="domain" description="Chitin-binding type-2" evidence="4">
    <location>
        <begin position="570"/>
        <end position="634"/>
    </location>
</feature>
<evidence type="ECO:0000256" key="1">
    <source>
        <dbReference type="ARBA" id="ARBA00022669"/>
    </source>
</evidence>
<sequence>MFFFLCVAGLFVASCAGQVQQNGAVGDTVCQEYNKYYKIQGSCDSYIECNAYKATYKTCPDGLHFIRDVEWPTYPCAYPSDTQCDAQDAPQQAMPTQECEHQYGFFASPLATRSDCGKYRMCVEGKSFELECSMGLAFNPETGRCDWPDLVPTCDAEAFLGFKCPPATYDEFGKAYVVNFRFFAGAPLRVSDMEAAPHARAPRTLCKMLNPNPSQTGATQIQTHAAAVDDIVCKEYNTYYKIKGSCDSYVECTAYKATYKTCPDGMYFIRDVEWPTYPCAYPSDAQCDDNDAPQQAAASQDCKHQYGFFASPLATRSDCGKYRMCVAGKAFEMECSMGLAFNPETGRCDWPDLVPSCNADEFLGFKCPPATYDEFGKAYVVNFSIAGSCHYFFSCMENVARLLLCDSGFVFDSTVNRCVDATRATQIQTHAAAVDDIVCKEYNTYYKIKGSCDSYVECNAYKATYKTCPDGMYFIRDVEWPTYPCAYPSDAQCDDNDAPQQAVASQDCKHQYGFFASPLATRSDCGKYRMCVAGKAFEMECSMGLAFNPETGRCDWPDLVPSCNADEFLGFKCPPATYDEFGKAYVVNFSIAGSCHYFFSCMENVARLLLCDSGFVFDSTVNRCVDATRVECHEGR</sequence>
<dbReference type="InterPro" id="IPR051940">
    <property type="entry name" value="Chitin_bind-dev_reg"/>
</dbReference>
<evidence type="ECO:0000313" key="6">
    <source>
        <dbReference type="Proteomes" id="UP000691718"/>
    </source>
</evidence>
<dbReference type="InterPro" id="IPR002557">
    <property type="entry name" value="Chitin-bd_dom"/>
</dbReference>
<keyword evidence="3" id="KW-0732">Signal</keyword>
<accession>A0A8S3XUZ9</accession>
<feature type="chain" id="PRO_5035789528" evidence="3">
    <location>
        <begin position="18"/>
        <end position="636"/>
    </location>
</feature>